<name>A0A6Q2Y0E1_ESOLU</name>
<dbReference type="NCBIfam" id="TIGR00880">
    <property type="entry name" value="2_A_01_02"/>
    <property type="match status" value="1"/>
</dbReference>
<feature type="domain" description="Major facilitator superfamily (MFS) profile" evidence="15">
    <location>
        <begin position="26"/>
        <end position="485"/>
    </location>
</feature>
<dbReference type="AlphaFoldDB" id="A0A6Q2Y0E1"/>
<evidence type="ECO:0000256" key="14">
    <source>
        <dbReference type="SAM" id="Phobius"/>
    </source>
</evidence>
<feature type="transmembrane region" description="Helical" evidence="14">
    <location>
        <begin position="368"/>
        <end position="388"/>
    </location>
</feature>
<evidence type="ECO:0000256" key="11">
    <source>
        <dbReference type="ARBA" id="ARBA00034439"/>
    </source>
</evidence>
<dbReference type="PANTHER" id="PTHR23506">
    <property type="entry name" value="GH10249P"/>
    <property type="match status" value="1"/>
</dbReference>
<reference evidence="16" key="3">
    <citation type="submission" date="2025-08" db="UniProtKB">
        <authorList>
            <consortium name="Ensembl"/>
        </authorList>
    </citation>
    <scope>IDENTIFICATION</scope>
</reference>
<reference evidence="16" key="4">
    <citation type="submission" date="2025-09" db="UniProtKB">
        <authorList>
            <consortium name="Ensembl"/>
        </authorList>
    </citation>
    <scope>IDENTIFICATION</scope>
</reference>
<keyword evidence="17" id="KW-1185">Reference proteome</keyword>
<dbReference type="FunFam" id="1.20.1250.20:FF:000116">
    <property type="entry name" value="synaptic vesicular amine transporter isoform X2"/>
    <property type="match status" value="1"/>
</dbReference>
<keyword evidence="7" id="KW-0770">Synapse</keyword>
<dbReference type="CDD" id="cd17384">
    <property type="entry name" value="MFS_SLC18A1_2_VAT1_2"/>
    <property type="match status" value="1"/>
</dbReference>
<keyword evidence="3" id="KW-0813">Transport</keyword>
<keyword evidence="9" id="KW-0325">Glycoprotein</keyword>
<dbReference type="GO" id="GO:0042910">
    <property type="term" value="F:xenobiotic transmembrane transporter activity"/>
    <property type="evidence" value="ECO:0007669"/>
    <property type="project" value="InterPro"/>
</dbReference>
<gene>
    <name evidence="16" type="primary">SLC18A2</name>
</gene>
<feature type="transmembrane region" description="Helical" evidence="14">
    <location>
        <begin position="25"/>
        <end position="48"/>
    </location>
</feature>
<evidence type="ECO:0000313" key="17">
    <source>
        <dbReference type="Proteomes" id="UP000265140"/>
    </source>
</evidence>
<comment type="subcellular location">
    <subcellularLocation>
        <location evidence="1">Cytoplasmic vesicle</location>
        <location evidence="1">Secretory vesicle</location>
        <location evidence="1">Synaptic vesicle membrane</location>
        <topology evidence="1">Multi-pass membrane protein</topology>
    </subcellularLocation>
</comment>
<dbReference type="Pfam" id="PF07690">
    <property type="entry name" value="MFS_1"/>
    <property type="match status" value="1"/>
</dbReference>
<proteinExistence type="inferred from homology"/>
<dbReference type="Ensembl" id="ENSELUT00000049778.2">
    <property type="protein sequence ID" value="ENSELUP00000058785.1"/>
    <property type="gene ID" value="ENSELUG00000013933.3"/>
</dbReference>
<dbReference type="PANTHER" id="PTHR23506:SF30">
    <property type="entry name" value="SYNAPTIC VESICULAR AMINE TRANSPORTER"/>
    <property type="match status" value="1"/>
</dbReference>
<feature type="transmembrane region" description="Helical" evidence="14">
    <location>
        <begin position="394"/>
        <end position="420"/>
    </location>
</feature>
<dbReference type="Gene3D" id="1.20.1250.20">
    <property type="entry name" value="MFS general substrate transporter like domains"/>
    <property type="match status" value="2"/>
</dbReference>
<feature type="transmembrane region" description="Helical" evidence="14">
    <location>
        <begin position="260"/>
        <end position="280"/>
    </location>
</feature>
<feature type="compositionally biased region" description="Polar residues" evidence="13">
    <location>
        <begin position="105"/>
        <end position="125"/>
    </location>
</feature>
<reference evidence="17" key="1">
    <citation type="journal article" date="2014" name="PLoS ONE">
        <title>The genome and linkage map of the northern pike (Esox lucius): conserved synteny revealed between the salmonid sister group and the Neoteleostei.</title>
        <authorList>
            <person name="Rondeau E.B."/>
            <person name="Minkley D.R."/>
            <person name="Leong J.S."/>
            <person name="Messmer A.M."/>
            <person name="Jantzen J.R."/>
            <person name="von Schalburg K.R."/>
            <person name="Lemon C."/>
            <person name="Bird N.H."/>
            <person name="Koop B.F."/>
        </authorList>
    </citation>
    <scope>NUCLEOTIDE SEQUENCE</scope>
</reference>
<dbReference type="GO" id="GO:0015842">
    <property type="term" value="P:aminergic neurotransmitter loading into synaptic vesicle"/>
    <property type="evidence" value="ECO:0007669"/>
    <property type="project" value="TreeGrafter"/>
</dbReference>
<dbReference type="InterPro" id="IPR001958">
    <property type="entry name" value="Tet-R_TetA/multi-R_MdtG-like"/>
</dbReference>
<evidence type="ECO:0000313" key="16">
    <source>
        <dbReference type="Ensembl" id="ENSELUP00000058785.1"/>
    </source>
</evidence>
<organism evidence="16 17">
    <name type="scientific">Esox lucius</name>
    <name type="common">Northern pike</name>
    <dbReference type="NCBI Taxonomy" id="8010"/>
    <lineage>
        <taxon>Eukaryota</taxon>
        <taxon>Metazoa</taxon>
        <taxon>Chordata</taxon>
        <taxon>Craniata</taxon>
        <taxon>Vertebrata</taxon>
        <taxon>Euteleostomi</taxon>
        <taxon>Actinopterygii</taxon>
        <taxon>Neopterygii</taxon>
        <taxon>Teleostei</taxon>
        <taxon>Protacanthopterygii</taxon>
        <taxon>Esociformes</taxon>
        <taxon>Esocidae</taxon>
        <taxon>Esox</taxon>
    </lineage>
</organism>
<evidence type="ECO:0000256" key="10">
    <source>
        <dbReference type="ARBA" id="ARBA00023329"/>
    </source>
</evidence>
<feature type="transmembrane region" description="Helical" evidence="14">
    <location>
        <begin position="172"/>
        <end position="198"/>
    </location>
</feature>
<evidence type="ECO:0000256" key="2">
    <source>
        <dbReference type="ARBA" id="ARBA00006829"/>
    </source>
</evidence>
<keyword evidence="5" id="KW-0532">Neurotransmitter transport</keyword>
<evidence type="ECO:0000256" key="7">
    <source>
        <dbReference type="ARBA" id="ARBA00023018"/>
    </source>
</evidence>
<reference evidence="16" key="2">
    <citation type="submission" date="2020-02" db="EMBL/GenBank/DDBJ databases">
        <title>Esox lucius (northern pike) genome, fEsoLuc1, primary haplotype.</title>
        <authorList>
            <person name="Myers G."/>
            <person name="Karagic N."/>
            <person name="Meyer A."/>
            <person name="Pippel M."/>
            <person name="Reichard M."/>
            <person name="Winkler S."/>
            <person name="Tracey A."/>
            <person name="Sims Y."/>
            <person name="Howe K."/>
            <person name="Rhie A."/>
            <person name="Formenti G."/>
            <person name="Durbin R."/>
            <person name="Fedrigo O."/>
            <person name="Jarvis E.D."/>
        </authorList>
    </citation>
    <scope>NUCLEOTIDE SEQUENCE [LARGE SCALE GENOMIC DNA]</scope>
</reference>
<keyword evidence="6 14" id="KW-1133">Transmembrane helix</keyword>
<comment type="catalytic activity">
    <reaction evidence="12">
        <text>serotonin(in) + 2 H(+)(out) = serotonin(out) + 2 H(+)(in)</text>
        <dbReference type="Rhea" id="RHEA:73743"/>
        <dbReference type="ChEBI" id="CHEBI:15378"/>
        <dbReference type="ChEBI" id="CHEBI:350546"/>
    </reaction>
    <physiologicalReaction direction="left-to-right" evidence="12">
        <dbReference type="Rhea" id="RHEA:73744"/>
    </physiologicalReaction>
</comment>
<comment type="catalytic activity">
    <reaction evidence="11">
        <text>dopamine(in) + 2 H(+)(out) = dopamine(out) + 2 H(+)(in)</text>
        <dbReference type="Rhea" id="RHEA:73739"/>
        <dbReference type="ChEBI" id="CHEBI:15378"/>
        <dbReference type="ChEBI" id="CHEBI:59905"/>
    </reaction>
    <physiologicalReaction direction="left-to-right" evidence="11">
        <dbReference type="Rhea" id="RHEA:73740"/>
    </physiologicalReaction>
</comment>
<comment type="similarity">
    <text evidence="2">Belongs to the major facilitator superfamily. Vesicular transporter family.</text>
</comment>
<dbReference type="InterPro" id="IPR036259">
    <property type="entry name" value="MFS_trans_sf"/>
</dbReference>
<evidence type="ECO:0000256" key="9">
    <source>
        <dbReference type="ARBA" id="ARBA00023180"/>
    </source>
</evidence>
<dbReference type="GeneTree" id="ENSGT00940000157593"/>
<evidence type="ECO:0000256" key="6">
    <source>
        <dbReference type="ARBA" id="ARBA00022989"/>
    </source>
</evidence>
<dbReference type="InterPro" id="IPR050930">
    <property type="entry name" value="MFS_Vesicular_Transporter"/>
</dbReference>
<dbReference type="Proteomes" id="UP000265140">
    <property type="component" value="Chromosome 6"/>
</dbReference>
<dbReference type="PROSITE" id="PS50850">
    <property type="entry name" value="MFS"/>
    <property type="match status" value="1"/>
</dbReference>
<feature type="transmembrane region" description="Helical" evidence="14">
    <location>
        <begin position="229"/>
        <end position="248"/>
    </location>
</feature>
<evidence type="ECO:0000256" key="4">
    <source>
        <dbReference type="ARBA" id="ARBA00022692"/>
    </source>
</evidence>
<dbReference type="GO" id="GO:0030672">
    <property type="term" value="C:synaptic vesicle membrane"/>
    <property type="evidence" value="ECO:0007669"/>
    <property type="project" value="UniProtKB-SubCell"/>
</dbReference>
<dbReference type="InterPro" id="IPR011701">
    <property type="entry name" value="MFS"/>
</dbReference>
<feature type="region of interest" description="Disordered" evidence="13">
    <location>
        <begin position="95"/>
        <end position="127"/>
    </location>
</feature>
<evidence type="ECO:0000256" key="5">
    <source>
        <dbReference type="ARBA" id="ARBA00022775"/>
    </source>
</evidence>
<dbReference type="Bgee" id="ENSELUG00000013933">
    <property type="expression patterns" value="Expressed in mesonephros and 5 other cell types or tissues"/>
</dbReference>
<dbReference type="InterPro" id="IPR020846">
    <property type="entry name" value="MFS_dom"/>
</dbReference>
<evidence type="ECO:0000256" key="3">
    <source>
        <dbReference type="ARBA" id="ARBA00022448"/>
    </source>
</evidence>
<evidence type="ECO:0000256" key="8">
    <source>
        <dbReference type="ARBA" id="ARBA00023136"/>
    </source>
</evidence>
<dbReference type="GO" id="GO:0005335">
    <property type="term" value="F:serotonin:sodium:chloride symporter activity"/>
    <property type="evidence" value="ECO:0007669"/>
    <property type="project" value="TreeGrafter"/>
</dbReference>
<evidence type="ECO:0000256" key="13">
    <source>
        <dbReference type="SAM" id="MobiDB-lite"/>
    </source>
</evidence>
<feature type="transmembrane region" description="Helical" evidence="14">
    <location>
        <begin position="341"/>
        <end position="361"/>
    </location>
</feature>
<feature type="transmembrane region" description="Helical" evidence="14">
    <location>
        <begin position="427"/>
        <end position="446"/>
    </location>
</feature>
<keyword evidence="4 14" id="KW-0812">Transmembrane</keyword>
<accession>A0A6Q2Y0E1</accession>
<sequence>MGRFDTIREFNLLSWMREERQSRKLILVIVFIALLLDNMLLTVVVPIIPSYLYTVDDAAANMAKNHTVGSPHSPSATFQTIVSLYDNSVRVTSGGPMDSTHMPPGQTQATSPSTSGVTPHNSTQPDCPKADDQLLNENVKVGLLFASKATVQLITNPFIGPLTNRIGYQIPMFAGFCIMFLSTIMFAFSSSYTLLFLARSLQGVGSSCSSVAGMGMLASVYTDDEERGNAIGIALGGLAMGVLVGPPFGSVMYEFVGKTAPFLILAVLAVLDGALQLFILQPSKVEPESQKGSSLWSLMKDPYILIAAGSICFANMAIAMLEPALPIWMMQTMCPRKWQLGVAFVPASISYLIGTNIFGVLAHKMGRWLCSLIGMVLVGVSILCVPFAKNIYGLILPNFGVGFAIGMVDSSMMPIMGYLVDLRHVSVYGTVYAIADVAFCMGFALGPSTGGAIARSIGFPWLMTIIGIVDILFAPLCYFLRSPPGREEKMVRRDETRTSYQLTHKVSHKSEYTPHILFDYIFSYI</sequence>
<feature type="transmembrane region" description="Helical" evidence="14">
    <location>
        <begin position="301"/>
        <end position="321"/>
    </location>
</feature>
<dbReference type="FunFam" id="1.20.1250.20:FF:000083">
    <property type="entry name" value="synaptic vesicular amine transporter isoform X1"/>
    <property type="match status" value="1"/>
</dbReference>
<evidence type="ECO:0000259" key="15">
    <source>
        <dbReference type="PROSITE" id="PS50850"/>
    </source>
</evidence>
<keyword evidence="8 14" id="KW-0472">Membrane</keyword>
<keyword evidence="10" id="KW-0968">Cytoplasmic vesicle</keyword>
<evidence type="ECO:0000256" key="12">
    <source>
        <dbReference type="ARBA" id="ARBA00048115"/>
    </source>
</evidence>
<feature type="transmembrane region" description="Helical" evidence="14">
    <location>
        <begin position="458"/>
        <end position="480"/>
    </location>
</feature>
<dbReference type="GO" id="GO:0043195">
    <property type="term" value="C:terminal bouton"/>
    <property type="evidence" value="ECO:0007669"/>
    <property type="project" value="TreeGrafter"/>
</dbReference>
<protein>
    <recommendedName>
        <fullName evidence="15">Major facilitator superfamily (MFS) profile domain-containing protein</fullName>
    </recommendedName>
</protein>
<feature type="transmembrane region" description="Helical" evidence="14">
    <location>
        <begin position="204"/>
        <end position="222"/>
    </location>
</feature>
<dbReference type="SUPFAM" id="SSF103473">
    <property type="entry name" value="MFS general substrate transporter"/>
    <property type="match status" value="1"/>
</dbReference>
<evidence type="ECO:0000256" key="1">
    <source>
        <dbReference type="ARBA" id="ARBA00004644"/>
    </source>
</evidence>